<reference evidence="9 10" key="1">
    <citation type="submission" date="2021-10" db="EMBL/GenBank/DDBJ databases">
        <title>Draft genome of Aestuariibacter halophilus JC2043.</title>
        <authorList>
            <person name="Emsley S.A."/>
            <person name="Pfannmuller K.M."/>
            <person name="Ushijima B."/>
            <person name="Saw J.H."/>
            <person name="Videau P."/>
        </authorList>
    </citation>
    <scope>NUCLEOTIDE SEQUENCE [LARGE SCALE GENOMIC DNA]</scope>
    <source>
        <strain evidence="9 10">JC2043</strain>
    </source>
</reference>
<proteinExistence type="predicted"/>
<organism evidence="9 10">
    <name type="scientific">Fluctibacter halophilus</name>
    <dbReference type="NCBI Taxonomy" id="226011"/>
    <lineage>
        <taxon>Bacteria</taxon>
        <taxon>Pseudomonadati</taxon>
        <taxon>Pseudomonadota</taxon>
        <taxon>Gammaproteobacteria</taxon>
        <taxon>Alteromonadales</taxon>
        <taxon>Alteromonadaceae</taxon>
        <taxon>Fluctibacter</taxon>
    </lineage>
</organism>
<evidence type="ECO:0000256" key="7">
    <source>
        <dbReference type="SAM" id="SignalP"/>
    </source>
</evidence>
<dbReference type="Pfam" id="PF00691">
    <property type="entry name" value="OmpA"/>
    <property type="match status" value="1"/>
</dbReference>
<sequence length="237" mass="25937">MSKTLLTTLMAVFFCANVQAQQQDEQQATRDSLIGFGSGAVIGAVVAGPVGAAVAGVLGIIIADDQHDERTKKALRQDLQQRDVELVALQQQMQDVSERYQAQLMNMEQHLSPATLNSLSQVQFRTGSSQIEAHFKPQLDLLAAQLRALPELHVALSGFADRRGDAQYNQTLSEARVHAIKAYLVKQGVESKQVLTYSFGESDPVLANQTLDGDSFDRRVLMRVGEQGEVMAAVDQR</sequence>
<evidence type="ECO:0000256" key="6">
    <source>
        <dbReference type="SAM" id="Phobius"/>
    </source>
</evidence>
<feature type="domain" description="OmpA-like" evidence="8">
    <location>
        <begin position="111"/>
        <end position="228"/>
    </location>
</feature>
<feature type="chain" id="PRO_5045404384" evidence="7">
    <location>
        <begin position="21"/>
        <end position="237"/>
    </location>
</feature>
<keyword evidence="5" id="KW-0175">Coiled coil</keyword>
<dbReference type="Proteomes" id="UP001520878">
    <property type="component" value="Unassembled WGS sequence"/>
</dbReference>
<dbReference type="PANTHER" id="PTHR30329:SF21">
    <property type="entry name" value="LIPOPROTEIN YIAD-RELATED"/>
    <property type="match status" value="1"/>
</dbReference>
<gene>
    <name evidence="9" type="primary">pdsO</name>
    <name evidence="9" type="ORF">LJ739_12900</name>
</gene>
<keyword evidence="3" id="KW-0998">Cell outer membrane</keyword>
<evidence type="ECO:0000259" key="8">
    <source>
        <dbReference type="PROSITE" id="PS51123"/>
    </source>
</evidence>
<evidence type="ECO:0000256" key="2">
    <source>
        <dbReference type="ARBA" id="ARBA00023136"/>
    </source>
</evidence>
<protein>
    <submittedName>
        <fullName evidence="9">Sortase-associated OmpA-like protein PdsO</fullName>
    </submittedName>
</protein>
<dbReference type="PROSITE" id="PS51123">
    <property type="entry name" value="OMPA_2"/>
    <property type="match status" value="1"/>
</dbReference>
<dbReference type="Gene3D" id="3.30.1330.60">
    <property type="entry name" value="OmpA-like domain"/>
    <property type="match status" value="1"/>
</dbReference>
<feature type="coiled-coil region" evidence="5">
    <location>
        <begin position="72"/>
        <end position="106"/>
    </location>
</feature>
<evidence type="ECO:0000313" key="9">
    <source>
        <dbReference type="EMBL" id="MCC2617144.1"/>
    </source>
</evidence>
<evidence type="ECO:0000256" key="1">
    <source>
        <dbReference type="ARBA" id="ARBA00004442"/>
    </source>
</evidence>
<comment type="caution">
    <text evidence="9">The sequence shown here is derived from an EMBL/GenBank/DDBJ whole genome shotgun (WGS) entry which is preliminary data.</text>
</comment>
<dbReference type="SUPFAM" id="SSF103088">
    <property type="entry name" value="OmpA-like"/>
    <property type="match status" value="1"/>
</dbReference>
<evidence type="ECO:0000256" key="4">
    <source>
        <dbReference type="PROSITE-ProRule" id="PRU00473"/>
    </source>
</evidence>
<evidence type="ECO:0000313" key="10">
    <source>
        <dbReference type="Proteomes" id="UP001520878"/>
    </source>
</evidence>
<accession>A0ABS8G991</accession>
<dbReference type="InterPro" id="IPR050330">
    <property type="entry name" value="Bact_OuterMem_StrucFunc"/>
</dbReference>
<name>A0ABS8G991_9ALTE</name>
<dbReference type="InterPro" id="IPR022511">
    <property type="entry name" value="PdsO"/>
</dbReference>
<keyword evidence="6" id="KW-0812">Transmembrane</keyword>
<dbReference type="NCBIfam" id="TIGR03789">
    <property type="entry name" value="pdsO"/>
    <property type="match status" value="1"/>
</dbReference>
<dbReference type="InterPro" id="IPR036737">
    <property type="entry name" value="OmpA-like_sf"/>
</dbReference>
<dbReference type="PRINTS" id="PR01021">
    <property type="entry name" value="OMPADOMAIN"/>
</dbReference>
<keyword evidence="7" id="KW-0732">Signal</keyword>
<dbReference type="CDD" id="cd07185">
    <property type="entry name" value="OmpA_C-like"/>
    <property type="match status" value="1"/>
</dbReference>
<dbReference type="InterPro" id="IPR006664">
    <property type="entry name" value="OMP_bac"/>
</dbReference>
<dbReference type="EMBL" id="JAJEWP010000003">
    <property type="protein sequence ID" value="MCC2617144.1"/>
    <property type="molecule type" value="Genomic_DNA"/>
</dbReference>
<comment type="subcellular location">
    <subcellularLocation>
        <location evidence="1">Cell outer membrane</location>
    </subcellularLocation>
</comment>
<dbReference type="RefSeq" id="WP_229161089.1">
    <property type="nucleotide sequence ID" value="NZ_JAJEWP010000003.1"/>
</dbReference>
<keyword evidence="6" id="KW-1133">Transmembrane helix</keyword>
<keyword evidence="10" id="KW-1185">Reference proteome</keyword>
<keyword evidence="2 4" id="KW-0472">Membrane</keyword>
<dbReference type="InterPro" id="IPR006665">
    <property type="entry name" value="OmpA-like"/>
</dbReference>
<evidence type="ECO:0000256" key="3">
    <source>
        <dbReference type="ARBA" id="ARBA00023237"/>
    </source>
</evidence>
<evidence type="ECO:0000256" key="5">
    <source>
        <dbReference type="SAM" id="Coils"/>
    </source>
</evidence>
<dbReference type="PANTHER" id="PTHR30329">
    <property type="entry name" value="STATOR ELEMENT OF FLAGELLAR MOTOR COMPLEX"/>
    <property type="match status" value="1"/>
</dbReference>
<feature type="transmembrane region" description="Helical" evidence="6">
    <location>
        <begin position="36"/>
        <end position="63"/>
    </location>
</feature>
<feature type="signal peptide" evidence="7">
    <location>
        <begin position="1"/>
        <end position="20"/>
    </location>
</feature>